<proteinExistence type="predicted"/>
<accession>A0AAE1KLA6</accession>
<organism evidence="2 3">
    <name type="scientific">Petrolisthes cinctipes</name>
    <name type="common">Flat porcelain crab</name>
    <dbReference type="NCBI Taxonomy" id="88211"/>
    <lineage>
        <taxon>Eukaryota</taxon>
        <taxon>Metazoa</taxon>
        <taxon>Ecdysozoa</taxon>
        <taxon>Arthropoda</taxon>
        <taxon>Crustacea</taxon>
        <taxon>Multicrustacea</taxon>
        <taxon>Malacostraca</taxon>
        <taxon>Eumalacostraca</taxon>
        <taxon>Eucarida</taxon>
        <taxon>Decapoda</taxon>
        <taxon>Pleocyemata</taxon>
        <taxon>Anomura</taxon>
        <taxon>Galatheoidea</taxon>
        <taxon>Porcellanidae</taxon>
        <taxon>Petrolisthes</taxon>
    </lineage>
</organism>
<evidence type="ECO:0000256" key="1">
    <source>
        <dbReference type="SAM" id="MobiDB-lite"/>
    </source>
</evidence>
<dbReference type="EMBL" id="JAWQEG010001559">
    <property type="protein sequence ID" value="KAK3878436.1"/>
    <property type="molecule type" value="Genomic_DNA"/>
</dbReference>
<gene>
    <name evidence="2" type="ORF">Pcinc_017020</name>
</gene>
<evidence type="ECO:0000313" key="2">
    <source>
        <dbReference type="EMBL" id="KAK3878436.1"/>
    </source>
</evidence>
<sequence>MPDPSLPGTPGCPGRGSYGCCCFLGHPPQTWIQGLQCSGVLLRRGRSRRKKESDHSSKRRRHSSFSSKGSLWTDDILRLLTDMVSSLLAGNQPSNFLSVVPSQSVPPQVTCVVDILLEQLAPVPTVEPALSPAPSNMSEEDEPAVDSGTGVEFTSR</sequence>
<evidence type="ECO:0000313" key="3">
    <source>
        <dbReference type="Proteomes" id="UP001286313"/>
    </source>
</evidence>
<comment type="caution">
    <text evidence="2">The sequence shown here is derived from an EMBL/GenBank/DDBJ whole genome shotgun (WGS) entry which is preliminary data.</text>
</comment>
<feature type="region of interest" description="Disordered" evidence="1">
    <location>
        <begin position="127"/>
        <end position="156"/>
    </location>
</feature>
<dbReference type="AlphaFoldDB" id="A0AAE1KLA6"/>
<reference evidence="2" key="1">
    <citation type="submission" date="2023-10" db="EMBL/GenBank/DDBJ databases">
        <title>Genome assemblies of two species of porcelain crab, Petrolisthes cinctipes and Petrolisthes manimaculis (Anomura: Porcellanidae).</title>
        <authorList>
            <person name="Angst P."/>
        </authorList>
    </citation>
    <scope>NUCLEOTIDE SEQUENCE</scope>
    <source>
        <strain evidence="2">PB745_01</strain>
        <tissue evidence="2">Gill</tissue>
    </source>
</reference>
<feature type="region of interest" description="Disordered" evidence="1">
    <location>
        <begin position="46"/>
        <end position="68"/>
    </location>
</feature>
<keyword evidence="3" id="KW-1185">Reference proteome</keyword>
<dbReference type="Proteomes" id="UP001286313">
    <property type="component" value="Unassembled WGS sequence"/>
</dbReference>
<name>A0AAE1KLA6_PETCI</name>
<protein>
    <submittedName>
        <fullName evidence="2">Uncharacterized protein</fullName>
    </submittedName>
</protein>